<accession>A0AAD6ZR93</accession>
<feature type="non-terminal residue" evidence="4">
    <location>
        <position position="324"/>
    </location>
</feature>
<organism evidence="4 5">
    <name type="scientific">Mycena albidolilacea</name>
    <dbReference type="NCBI Taxonomy" id="1033008"/>
    <lineage>
        <taxon>Eukaryota</taxon>
        <taxon>Fungi</taxon>
        <taxon>Dikarya</taxon>
        <taxon>Basidiomycota</taxon>
        <taxon>Agaricomycotina</taxon>
        <taxon>Agaricomycetes</taxon>
        <taxon>Agaricomycetidae</taxon>
        <taxon>Agaricales</taxon>
        <taxon>Marasmiineae</taxon>
        <taxon>Mycenaceae</taxon>
        <taxon>Mycena</taxon>
    </lineage>
</organism>
<comment type="subcellular location">
    <subcellularLocation>
        <location evidence="1">Membrane</location>
        <topology evidence="1">Multi-pass membrane protein</topology>
    </subcellularLocation>
</comment>
<dbReference type="InterPro" id="IPR011701">
    <property type="entry name" value="MFS"/>
</dbReference>
<evidence type="ECO:0000256" key="2">
    <source>
        <dbReference type="ARBA" id="ARBA00006727"/>
    </source>
</evidence>
<dbReference type="Gene3D" id="1.20.1250.20">
    <property type="entry name" value="MFS general substrate transporter like domains"/>
    <property type="match status" value="1"/>
</dbReference>
<name>A0AAD6ZR93_9AGAR</name>
<feature type="transmembrane region" description="Helical" evidence="3">
    <location>
        <begin position="268"/>
        <end position="286"/>
    </location>
</feature>
<evidence type="ECO:0000256" key="1">
    <source>
        <dbReference type="ARBA" id="ARBA00004141"/>
    </source>
</evidence>
<reference evidence="4" key="1">
    <citation type="submission" date="2023-03" db="EMBL/GenBank/DDBJ databases">
        <title>Massive genome expansion in bonnet fungi (Mycena s.s.) driven by repeated elements and novel gene families across ecological guilds.</title>
        <authorList>
            <consortium name="Lawrence Berkeley National Laboratory"/>
            <person name="Harder C.B."/>
            <person name="Miyauchi S."/>
            <person name="Viragh M."/>
            <person name="Kuo A."/>
            <person name="Thoen E."/>
            <person name="Andreopoulos B."/>
            <person name="Lu D."/>
            <person name="Skrede I."/>
            <person name="Drula E."/>
            <person name="Henrissat B."/>
            <person name="Morin E."/>
            <person name="Kohler A."/>
            <person name="Barry K."/>
            <person name="LaButti K."/>
            <person name="Morin E."/>
            <person name="Salamov A."/>
            <person name="Lipzen A."/>
            <person name="Mereny Z."/>
            <person name="Hegedus B."/>
            <person name="Baldrian P."/>
            <person name="Stursova M."/>
            <person name="Weitz H."/>
            <person name="Taylor A."/>
            <person name="Grigoriev I.V."/>
            <person name="Nagy L.G."/>
            <person name="Martin F."/>
            <person name="Kauserud H."/>
        </authorList>
    </citation>
    <scope>NUCLEOTIDE SEQUENCE</scope>
    <source>
        <strain evidence="4">CBHHK002</strain>
    </source>
</reference>
<evidence type="ECO:0000313" key="4">
    <source>
        <dbReference type="EMBL" id="KAJ7334739.1"/>
    </source>
</evidence>
<comment type="similarity">
    <text evidence="2">Belongs to the major facilitator superfamily. Monocarboxylate porter (TC 2.A.1.13) family.</text>
</comment>
<proteinExistence type="inferred from homology"/>
<keyword evidence="5" id="KW-1185">Reference proteome</keyword>
<dbReference type="AlphaFoldDB" id="A0AAD6ZR93"/>
<feature type="transmembrane region" description="Helical" evidence="3">
    <location>
        <begin position="70"/>
        <end position="88"/>
    </location>
</feature>
<keyword evidence="3" id="KW-1133">Transmembrane helix</keyword>
<dbReference type="Pfam" id="PF07690">
    <property type="entry name" value="MFS_1"/>
    <property type="match status" value="1"/>
</dbReference>
<feature type="transmembrane region" description="Helical" evidence="3">
    <location>
        <begin position="160"/>
        <end position="180"/>
    </location>
</feature>
<dbReference type="GO" id="GO:0016020">
    <property type="term" value="C:membrane"/>
    <property type="evidence" value="ECO:0007669"/>
    <property type="project" value="UniProtKB-SubCell"/>
</dbReference>
<dbReference type="GO" id="GO:0022857">
    <property type="term" value="F:transmembrane transporter activity"/>
    <property type="evidence" value="ECO:0007669"/>
    <property type="project" value="InterPro"/>
</dbReference>
<evidence type="ECO:0000313" key="5">
    <source>
        <dbReference type="Proteomes" id="UP001218218"/>
    </source>
</evidence>
<dbReference type="PANTHER" id="PTHR11360">
    <property type="entry name" value="MONOCARBOXYLATE TRANSPORTER"/>
    <property type="match status" value="1"/>
</dbReference>
<dbReference type="EMBL" id="JARIHO010000032">
    <property type="protein sequence ID" value="KAJ7334739.1"/>
    <property type="molecule type" value="Genomic_DNA"/>
</dbReference>
<dbReference type="InterPro" id="IPR050327">
    <property type="entry name" value="Proton-linked_MCT"/>
</dbReference>
<dbReference type="PANTHER" id="PTHR11360:SF234">
    <property type="entry name" value="MFS-TYPE TRANSPORTER DBAD-RELATED"/>
    <property type="match status" value="1"/>
</dbReference>
<gene>
    <name evidence="4" type="ORF">DFH08DRAFT_706906</name>
</gene>
<feature type="transmembrane region" description="Helical" evidence="3">
    <location>
        <begin position="94"/>
        <end position="116"/>
    </location>
</feature>
<evidence type="ECO:0000256" key="3">
    <source>
        <dbReference type="SAM" id="Phobius"/>
    </source>
</evidence>
<dbReference type="InterPro" id="IPR036259">
    <property type="entry name" value="MFS_trans_sf"/>
</dbReference>
<dbReference type="Proteomes" id="UP001218218">
    <property type="component" value="Unassembled WGS sequence"/>
</dbReference>
<protein>
    <submittedName>
        <fullName evidence="4">Major facilitator superfamily domain-containing protein</fullName>
    </submittedName>
</protein>
<keyword evidence="3" id="KW-0812">Transmembrane</keyword>
<keyword evidence="3" id="KW-0472">Membrane</keyword>
<feature type="transmembrane region" description="Helical" evidence="3">
    <location>
        <begin position="293"/>
        <end position="315"/>
    </location>
</feature>
<comment type="caution">
    <text evidence="4">The sequence shown here is derived from an EMBL/GenBank/DDBJ whole genome shotgun (WGS) entry which is preliminary data.</text>
</comment>
<feature type="transmembrane region" description="Helical" evidence="3">
    <location>
        <begin position="128"/>
        <end position="148"/>
    </location>
</feature>
<feature type="transmembrane region" description="Helical" evidence="3">
    <location>
        <begin position="201"/>
        <end position="223"/>
    </location>
</feature>
<sequence length="324" mass="35373">ITLEASTKVFFDRLSYFGPSNLSPDFYVREFMTNSSPAEIAWIGSCQIALQFLLGLPVGKAFDAGYFHHLMIGGSLIYCFSLWMLSLAKPNQYYIARLPIELSLGIGLGLTFLPALGVAAHYFSRRRGLAIGIMTLGASIGGIIFPIMLNNLLFRHGFVVGVRASAALITILMVLANLLMRPRYPKNQPAARTSLPLILTDLPYMMFVLSGIFIMLGIFYPMFYLQLYAIKQGIREKIAFDTVRCTSGGVVGRLAGSFLALRIGNFNVIIPVIFFAAASVLAMLVVALKSAGIIVISLLYGAMNAGCGCFAQYSFLLVELTTLL</sequence>
<feature type="transmembrane region" description="Helical" evidence="3">
    <location>
        <begin position="40"/>
        <end position="58"/>
    </location>
</feature>
<dbReference type="SUPFAM" id="SSF103473">
    <property type="entry name" value="MFS general substrate transporter"/>
    <property type="match status" value="1"/>
</dbReference>